<protein>
    <submittedName>
        <fullName evidence="2">Uncharacterized protein</fullName>
    </submittedName>
</protein>
<reference evidence="3" key="1">
    <citation type="journal article" date="2019" name="Int. J. Syst. Evol. Microbiol.">
        <title>The Global Catalogue of Microorganisms (GCM) 10K type strain sequencing project: providing services to taxonomists for standard genome sequencing and annotation.</title>
        <authorList>
            <consortium name="The Broad Institute Genomics Platform"/>
            <consortium name="The Broad Institute Genome Sequencing Center for Infectious Disease"/>
            <person name="Wu L."/>
            <person name="Ma J."/>
        </authorList>
    </citation>
    <scope>NUCLEOTIDE SEQUENCE [LARGE SCALE GENOMIC DNA]</scope>
    <source>
        <strain evidence="3">NBRC 106348</strain>
    </source>
</reference>
<accession>A0ABQ6I640</accession>
<name>A0ABQ6I640_9MICO</name>
<evidence type="ECO:0000313" key="2">
    <source>
        <dbReference type="EMBL" id="GMA26201.1"/>
    </source>
</evidence>
<sequence length="175" mass="19139">MVLPIKRARSTFTFYPDMSVAQEIDRLEEAVAVAMQALETEKDKPQTLASKTVAQAQKKVDAARKAYDDACAAANSGALKLTLEALAQKRWAEAEEAHPAREGDDDDAVYAVNFDTFLGEVLPDSVIEVQDGAGERVAVSPDEWRQAVDEISNGQYRALLLSILALNRSAKQNPF</sequence>
<gene>
    <name evidence="2" type="ORF">GCM10025864_39600</name>
</gene>
<dbReference type="EMBL" id="BSUK01000001">
    <property type="protein sequence ID" value="GMA26201.1"/>
    <property type="molecule type" value="Genomic_DNA"/>
</dbReference>
<dbReference type="RefSeq" id="WP_284294555.1">
    <property type="nucleotide sequence ID" value="NZ_BSUK01000001.1"/>
</dbReference>
<keyword evidence="1" id="KW-0175">Coiled coil</keyword>
<comment type="caution">
    <text evidence="2">The sequence shown here is derived from an EMBL/GenBank/DDBJ whole genome shotgun (WGS) entry which is preliminary data.</text>
</comment>
<keyword evidence="3" id="KW-1185">Reference proteome</keyword>
<feature type="coiled-coil region" evidence="1">
    <location>
        <begin position="24"/>
        <end position="73"/>
    </location>
</feature>
<evidence type="ECO:0000313" key="3">
    <source>
        <dbReference type="Proteomes" id="UP001157091"/>
    </source>
</evidence>
<organism evidence="2 3">
    <name type="scientific">Luteimicrobium album</name>
    <dbReference type="NCBI Taxonomy" id="1054550"/>
    <lineage>
        <taxon>Bacteria</taxon>
        <taxon>Bacillati</taxon>
        <taxon>Actinomycetota</taxon>
        <taxon>Actinomycetes</taxon>
        <taxon>Micrococcales</taxon>
        <taxon>Luteimicrobium</taxon>
    </lineage>
</organism>
<proteinExistence type="predicted"/>
<evidence type="ECO:0000256" key="1">
    <source>
        <dbReference type="SAM" id="Coils"/>
    </source>
</evidence>
<dbReference type="Proteomes" id="UP001157091">
    <property type="component" value="Unassembled WGS sequence"/>
</dbReference>